<dbReference type="InterPro" id="IPR036390">
    <property type="entry name" value="WH_DNA-bd_sf"/>
</dbReference>
<evidence type="ECO:0000313" key="6">
    <source>
        <dbReference type="Proteomes" id="UP000279859"/>
    </source>
</evidence>
<dbReference type="PROSITE" id="PS50949">
    <property type="entry name" value="HTH_GNTR"/>
    <property type="match status" value="1"/>
</dbReference>
<dbReference type="SMART" id="SM00345">
    <property type="entry name" value="HTH_GNTR"/>
    <property type="match status" value="1"/>
</dbReference>
<evidence type="ECO:0000313" key="5">
    <source>
        <dbReference type="EMBL" id="RNE67432.1"/>
    </source>
</evidence>
<dbReference type="Gene3D" id="1.20.120.530">
    <property type="entry name" value="GntR ligand-binding domain-like"/>
    <property type="match status" value="1"/>
</dbReference>
<gene>
    <name evidence="5" type="ORF">EEJ31_01305</name>
</gene>
<dbReference type="Pfam" id="PF00392">
    <property type="entry name" value="GntR"/>
    <property type="match status" value="1"/>
</dbReference>
<dbReference type="OrthoDB" id="3192286at2"/>
<dbReference type="PRINTS" id="PR00035">
    <property type="entry name" value="HTHGNTR"/>
</dbReference>
<dbReference type="InterPro" id="IPR008920">
    <property type="entry name" value="TF_FadR/GntR_C"/>
</dbReference>
<comment type="caution">
    <text evidence="5">The sequence shown here is derived from an EMBL/GenBank/DDBJ whole genome shotgun (WGS) entry which is preliminary data.</text>
</comment>
<organism evidence="5 6">
    <name type="scientific">Cryobacterium tepidiphilum</name>
    <dbReference type="NCBI Taxonomy" id="2486026"/>
    <lineage>
        <taxon>Bacteria</taxon>
        <taxon>Bacillati</taxon>
        <taxon>Actinomycetota</taxon>
        <taxon>Actinomycetes</taxon>
        <taxon>Micrococcales</taxon>
        <taxon>Microbacteriaceae</taxon>
        <taxon>Cryobacterium</taxon>
    </lineage>
</organism>
<dbReference type="AlphaFoldDB" id="A0A3M8LRA5"/>
<accession>A0A3M8LRA5</accession>
<protein>
    <submittedName>
        <fullName evidence="5">FadR family transcriptional regulator</fullName>
    </submittedName>
</protein>
<dbReference type="SUPFAM" id="SSF48008">
    <property type="entry name" value="GntR ligand-binding domain-like"/>
    <property type="match status" value="1"/>
</dbReference>
<evidence type="ECO:0000256" key="3">
    <source>
        <dbReference type="ARBA" id="ARBA00023163"/>
    </source>
</evidence>
<evidence type="ECO:0000256" key="1">
    <source>
        <dbReference type="ARBA" id="ARBA00023015"/>
    </source>
</evidence>
<dbReference type="EMBL" id="RDSR01000001">
    <property type="protein sequence ID" value="RNE67432.1"/>
    <property type="molecule type" value="Genomic_DNA"/>
</dbReference>
<dbReference type="RefSeq" id="WP_123044462.1">
    <property type="nucleotide sequence ID" value="NZ_RDSR01000001.1"/>
</dbReference>
<evidence type="ECO:0000256" key="2">
    <source>
        <dbReference type="ARBA" id="ARBA00023125"/>
    </source>
</evidence>
<feature type="domain" description="HTH gntR-type" evidence="4">
    <location>
        <begin position="6"/>
        <end position="74"/>
    </location>
</feature>
<dbReference type="InterPro" id="IPR011711">
    <property type="entry name" value="GntR_C"/>
</dbReference>
<keyword evidence="1" id="KW-0805">Transcription regulation</keyword>
<sequence>MLLKSETLTRQAFDAVVKYIVDRGLTAGDQIPSTAALMEEFGISRSVVREALTALQVCGFVDIRNGRNPVVGELDERLLLMFMTRAASMQSRPMSALMEVRIPLEIQAARLAAERSDGRALEQIDATNARMAAAQDDTDLYPRLDTRFHTDIAMATNNHILTFMVSSIRAELMTVMVAVREFREQNDLVGQEQTQHDAIARAIREHDPDKAARAMQEHLASSLRLVHQVEESMAAARASASA</sequence>
<proteinExistence type="predicted"/>
<dbReference type="Proteomes" id="UP000279859">
    <property type="component" value="Unassembled WGS sequence"/>
</dbReference>
<dbReference type="PANTHER" id="PTHR43537">
    <property type="entry name" value="TRANSCRIPTIONAL REGULATOR, GNTR FAMILY"/>
    <property type="match status" value="1"/>
</dbReference>
<dbReference type="InterPro" id="IPR000524">
    <property type="entry name" value="Tscrpt_reg_HTH_GntR"/>
</dbReference>
<dbReference type="PANTHER" id="PTHR43537:SF5">
    <property type="entry name" value="UXU OPERON TRANSCRIPTIONAL REGULATOR"/>
    <property type="match status" value="1"/>
</dbReference>
<dbReference type="InterPro" id="IPR036388">
    <property type="entry name" value="WH-like_DNA-bd_sf"/>
</dbReference>
<keyword evidence="6" id="KW-1185">Reference proteome</keyword>
<dbReference type="SMART" id="SM00895">
    <property type="entry name" value="FCD"/>
    <property type="match status" value="1"/>
</dbReference>
<dbReference type="Gene3D" id="1.10.10.10">
    <property type="entry name" value="Winged helix-like DNA-binding domain superfamily/Winged helix DNA-binding domain"/>
    <property type="match status" value="1"/>
</dbReference>
<dbReference type="CDD" id="cd07377">
    <property type="entry name" value="WHTH_GntR"/>
    <property type="match status" value="1"/>
</dbReference>
<dbReference type="GO" id="GO:0003677">
    <property type="term" value="F:DNA binding"/>
    <property type="evidence" value="ECO:0007669"/>
    <property type="project" value="UniProtKB-KW"/>
</dbReference>
<reference evidence="5 6" key="1">
    <citation type="submission" date="2018-11" db="EMBL/GenBank/DDBJ databases">
        <title>Cryobacterium sp. nov., isolated from rhizosphere soil of lettuce.</title>
        <authorList>
            <person name="Wang Y."/>
        </authorList>
    </citation>
    <scope>NUCLEOTIDE SEQUENCE [LARGE SCALE GENOMIC DNA]</scope>
    <source>
        <strain evidence="5 6">NEAU-85</strain>
    </source>
</reference>
<keyword evidence="2" id="KW-0238">DNA-binding</keyword>
<name>A0A3M8LRA5_9MICO</name>
<dbReference type="Pfam" id="PF07729">
    <property type="entry name" value="FCD"/>
    <property type="match status" value="1"/>
</dbReference>
<dbReference type="SUPFAM" id="SSF46785">
    <property type="entry name" value="Winged helix' DNA-binding domain"/>
    <property type="match status" value="1"/>
</dbReference>
<dbReference type="GO" id="GO:0003700">
    <property type="term" value="F:DNA-binding transcription factor activity"/>
    <property type="evidence" value="ECO:0007669"/>
    <property type="project" value="InterPro"/>
</dbReference>
<keyword evidence="3" id="KW-0804">Transcription</keyword>
<evidence type="ECO:0000259" key="4">
    <source>
        <dbReference type="PROSITE" id="PS50949"/>
    </source>
</evidence>